<name>A0ABV0I5G2_9LACO</name>
<keyword evidence="3" id="KW-1185">Reference proteome</keyword>
<organism evidence="2 3">
    <name type="scientific">Limosilactobacillus allomucosae</name>
    <dbReference type="NCBI Taxonomy" id="3142938"/>
    <lineage>
        <taxon>Bacteria</taxon>
        <taxon>Bacillati</taxon>
        <taxon>Bacillota</taxon>
        <taxon>Bacilli</taxon>
        <taxon>Lactobacillales</taxon>
        <taxon>Lactobacillaceae</taxon>
        <taxon>Limosilactobacillus</taxon>
    </lineage>
</organism>
<dbReference type="RefSeq" id="WP_347963840.1">
    <property type="nucleotide sequence ID" value="NZ_JBCNVQ010000001.1"/>
</dbReference>
<keyword evidence="1" id="KW-0175">Coiled coil</keyword>
<evidence type="ECO:0000313" key="3">
    <source>
        <dbReference type="Proteomes" id="UP001456307"/>
    </source>
</evidence>
<reference evidence="2 3" key="1">
    <citation type="submission" date="2024-04" db="EMBL/GenBank/DDBJ databases">
        <title>Limosilactobacillus allomucosae sp. nov., a novel species isolated from wild boar faecal samples as potential probiotics for domestic pigs.</title>
        <authorList>
            <person name="Chen B."/>
        </authorList>
    </citation>
    <scope>NUCLEOTIDE SEQUENCE [LARGE SCALE GENOMIC DNA]</scope>
    <source>
        <strain evidence="2 3">WILCCON 0055</strain>
    </source>
</reference>
<accession>A0ABV0I5G2</accession>
<comment type="caution">
    <text evidence="2">The sequence shown here is derived from an EMBL/GenBank/DDBJ whole genome shotgun (WGS) entry which is preliminary data.</text>
</comment>
<dbReference type="Proteomes" id="UP001456307">
    <property type="component" value="Unassembled WGS sequence"/>
</dbReference>
<protein>
    <submittedName>
        <fullName evidence="2">Uncharacterized protein</fullName>
    </submittedName>
</protein>
<evidence type="ECO:0000256" key="1">
    <source>
        <dbReference type="SAM" id="Coils"/>
    </source>
</evidence>
<dbReference type="EMBL" id="JBCNVT010000001">
    <property type="protein sequence ID" value="MEO5286407.1"/>
    <property type="molecule type" value="Genomic_DNA"/>
</dbReference>
<gene>
    <name evidence="2" type="ORF">AAVZ08_07415</name>
</gene>
<evidence type="ECO:0000313" key="2">
    <source>
        <dbReference type="EMBL" id="MEO5286407.1"/>
    </source>
</evidence>
<proteinExistence type="predicted"/>
<sequence length="300" mass="32082">MFNKELRTEAQENLESKISKYESVAKKTKRNINSLYLERTKLKKRLDNSMTLINEFRNTPQEFNFRVSKIKINMNRYQGILDAAEEQYKNDVTTAGGTAAAGLATGVGVAALAPSAAMAIATTFGTASTGAAISTLSGAAATNAALAWLGGGSLAAGGAGIVGGETLLALAGPVGWAIGGVGLATGGLIANGKNKKAAEEMNRKAAKVQAEIRKQQAVNVEIRKMTTLTRNDTNDLANRARQISKFSKDYSTLDNQKKQLLITFVNNVQASSEHLNMVLGRNRKFIKGNSGVRREKSKEK</sequence>
<feature type="coiled-coil region" evidence="1">
    <location>
        <begin position="11"/>
        <end position="87"/>
    </location>
</feature>